<protein>
    <submittedName>
        <fullName evidence="2">3-oxoadipate enol-lactonase</fullName>
    </submittedName>
</protein>
<sequence>MSELVNVNGVTLEVQRDGEGADKPWIVLSNGLCTTFAMWDRQIETLTRTHRVLRSNARGHGRSQVVPAPYAMGDLVGDLVGLMDHFGIELADLMGLSLGGIAVLQLALEHPGRVDRVLCCDSRVQVDDAVRALWDNRIVQVAVGGVEPQVQGSLERWLAEDFRTENPQVVEEMRAMALTTSAEGYMGCARALRDNDVMRRLGGMTRPVTYLVGSEDVSASPEIMQEMAEATPGGSLIEITGGAHIPTVDSADVFNMVIGRLLA</sequence>
<reference evidence="2" key="1">
    <citation type="journal article" date="2014" name="Int. J. Syst. Evol. Microbiol.">
        <title>Complete genome sequence of Corynebacterium casei LMG S-19264T (=DSM 44701T), isolated from a smear-ripened cheese.</title>
        <authorList>
            <consortium name="US DOE Joint Genome Institute (JGI-PGF)"/>
            <person name="Walter F."/>
            <person name="Albersmeier A."/>
            <person name="Kalinowski J."/>
            <person name="Ruckert C."/>
        </authorList>
    </citation>
    <scope>NUCLEOTIDE SEQUENCE</scope>
    <source>
        <strain evidence="2">CCM 7897</strain>
    </source>
</reference>
<dbReference type="PRINTS" id="PR00111">
    <property type="entry name" value="ABHYDROLASE"/>
</dbReference>
<feature type="domain" description="AB hydrolase-1" evidence="1">
    <location>
        <begin position="24"/>
        <end position="246"/>
    </location>
</feature>
<dbReference type="PANTHER" id="PTHR43433">
    <property type="entry name" value="HYDROLASE, ALPHA/BETA FOLD FAMILY PROTEIN"/>
    <property type="match status" value="1"/>
</dbReference>
<dbReference type="Gene3D" id="3.40.50.1820">
    <property type="entry name" value="alpha/beta hydrolase"/>
    <property type="match status" value="1"/>
</dbReference>
<dbReference type="EMBL" id="BMCT01000004">
    <property type="protein sequence ID" value="GGF69280.1"/>
    <property type="molecule type" value="Genomic_DNA"/>
</dbReference>
<organism evidence="2 3">
    <name type="scientific">Azorhizobium oxalatiphilum</name>
    <dbReference type="NCBI Taxonomy" id="980631"/>
    <lineage>
        <taxon>Bacteria</taxon>
        <taxon>Pseudomonadati</taxon>
        <taxon>Pseudomonadota</taxon>
        <taxon>Alphaproteobacteria</taxon>
        <taxon>Hyphomicrobiales</taxon>
        <taxon>Xanthobacteraceae</taxon>
        <taxon>Azorhizobium</taxon>
    </lineage>
</organism>
<dbReference type="InterPro" id="IPR050471">
    <property type="entry name" value="AB_hydrolase"/>
</dbReference>
<evidence type="ECO:0000313" key="2">
    <source>
        <dbReference type="EMBL" id="GGF69280.1"/>
    </source>
</evidence>
<evidence type="ECO:0000313" key="3">
    <source>
        <dbReference type="Proteomes" id="UP000606044"/>
    </source>
</evidence>
<comment type="caution">
    <text evidence="2">The sequence shown here is derived from an EMBL/GenBank/DDBJ whole genome shotgun (WGS) entry which is preliminary data.</text>
</comment>
<dbReference type="AlphaFoldDB" id="A0A917C300"/>
<gene>
    <name evidence="2" type="primary">pcaD</name>
    <name evidence="2" type="ORF">GCM10007301_31210</name>
</gene>
<evidence type="ECO:0000259" key="1">
    <source>
        <dbReference type="Pfam" id="PF00561"/>
    </source>
</evidence>
<name>A0A917C300_9HYPH</name>
<proteinExistence type="predicted"/>
<dbReference type="RefSeq" id="WP_188580180.1">
    <property type="nucleotide sequence ID" value="NZ_BMCT01000004.1"/>
</dbReference>
<accession>A0A917C300</accession>
<dbReference type="Pfam" id="PF00561">
    <property type="entry name" value="Abhydrolase_1"/>
    <property type="match status" value="1"/>
</dbReference>
<reference evidence="2" key="2">
    <citation type="submission" date="2020-09" db="EMBL/GenBank/DDBJ databases">
        <authorList>
            <person name="Sun Q."/>
            <person name="Sedlacek I."/>
        </authorList>
    </citation>
    <scope>NUCLEOTIDE SEQUENCE</scope>
    <source>
        <strain evidence="2">CCM 7897</strain>
    </source>
</reference>
<dbReference type="PANTHER" id="PTHR43433:SF5">
    <property type="entry name" value="AB HYDROLASE-1 DOMAIN-CONTAINING PROTEIN"/>
    <property type="match status" value="1"/>
</dbReference>
<keyword evidence="3" id="KW-1185">Reference proteome</keyword>
<dbReference type="InterPro" id="IPR029058">
    <property type="entry name" value="AB_hydrolase_fold"/>
</dbReference>
<dbReference type="SUPFAM" id="SSF53474">
    <property type="entry name" value="alpha/beta-Hydrolases"/>
    <property type="match status" value="1"/>
</dbReference>
<dbReference type="Proteomes" id="UP000606044">
    <property type="component" value="Unassembled WGS sequence"/>
</dbReference>
<dbReference type="InterPro" id="IPR000073">
    <property type="entry name" value="AB_hydrolase_1"/>
</dbReference>